<dbReference type="Proteomes" id="UP000243217">
    <property type="component" value="Unassembled WGS sequence"/>
</dbReference>
<evidence type="ECO:0000313" key="2">
    <source>
        <dbReference type="Proteomes" id="UP000243217"/>
    </source>
</evidence>
<dbReference type="OrthoDB" id="166018at2759"/>
<dbReference type="AlphaFoldDB" id="A0A1V9Z5W8"/>
<sequence length="213" mass="23686">MHTVVVFDWDDTLCPSSWLHAHDLLPAYQGHVVCLSPFVQDVLCMLSDKVCDLLDRAQAYGPVFVVTAAEGGWVETACKLYMPAVGRLLAASPDIHIVSARTWFEGTFGEGGDARHWKLEVLALIATKCFSEDRGHVNNLVSVGDSMAERDACHAVVNASPHIFAKTLKFIELPDIMEIAHQVELAFGSLDQMCHWNNHLDLQITRSQLEQLF</sequence>
<keyword evidence="1" id="KW-0808">Transferase</keyword>
<proteinExistence type="predicted"/>
<accession>A0A1V9Z5W8</accession>
<keyword evidence="1" id="KW-0418">Kinase</keyword>
<dbReference type="PANTHER" id="PTHR38899">
    <property type="entry name" value="DOMAIN OOKINETE PROTEIN, PUTATIVE-RELATED"/>
    <property type="match status" value="1"/>
</dbReference>
<organism evidence="1 2">
    <name type="scientific">Thraustotheca clavata</name>
    <dbReference type="NCBI Taxonomy" id="74557"/>
    <lineage>
        <taxon>Eukaryota</taxon>
        <taxon>Sar</taxon>
        <taxon>Stramenopiles</taxon>
        <taxon>Oomycota</taxon>
        <taxon>Saprolegniomycetes</taxon>
        <taxon>Saprolegniales</taxon>
        <taxon>Achlyaceae</taxon>
        <taxon>Thraustotheca</taxon>
    </lineage>
</organism>
<dbReference type="GO" id="GO:0016301">
    <property type="term" value="F:kinase activity"/>
    <property type="evidence" value="ECO:0007669"/>
    <property type="project" value="UniProtKB-KW"/>
</dbReference>
<evidence type="ECO:0000313" key="1">
    <source>
        <dbReference type="EMBL" id="OQR93403.1"/>
    </source>
</evidence>
<reference evidence="1 2" key="1">
    <citation type="journal article" date="2014" name="Genome Biol. Evol.">
        <title>The secreted proteins of Achlya hypogyna and Thraustotheca clavata identify the ancestral oomycete secretome and reveal gene acquisitions by horizontal gene transfer.</title>
        <authorList>
            <person name="Misner I."/>
            <person name="Blouin N."/>
            <person name="Leonard G."/>
            <person name="Richards T.A."/>
            <person name="Lane C.E."/>
        </authorList>
    </citation>
    <scope>NUCLEOTIDE SEQUENCE [LARGE SCALE GENOMIC DNA]</scope>
    <source>
        <strain evidence="1 2">ATCC 34112</strain>
    </source>
</reference>
<dbReference type="EMBL" id="JNBS01002255">
    <property type="protein sequence ID" value="OQR93403.1"/>
    <property type="molecule type" value="Genomic_DNA"/>
</dbReference>
<comment type="caution">
    <text evidence="1">The sequence shown here is derived from an EMBL/GenBank/DDBJ whole genome shotgun (WGS) entry which is preliminary data.</text>
</comment>
<gene>
    <name evidence="1" type="ORF">THRCLA_08450</name>
</gene>
<keyword evidence="2" id="KW-1185">Reference proteome</keyword>
<protein>
    <submittedName>
        <fullName evidence="1">Kinase</fullName>
    </submittedName>
</protein>
<name>A0A1V9Z5W8_9STRA</name>
<dbReference type="PANTHER" id="PTHR38899:SF1">
    <property type="entry name" value="PROTEIN KINASE"/>
    <property type="match status" value="1"/>
</dbReference>